<evidence type="ECO:0000256" key="3">
    <source>
        <dbReference type="SAM" id="MobiDB-lite"/>
    </source>
</evidence>
<accession>A0A379M3F8</accession>
<dbReference type="Pfam" id="PF17932">
    <property type="entry name" value="TetR_C_24"/>
    <property type="match status" value="1"/>
</dbReference>
<protein>
    <submittedName>
        <fullName evidence="5">Tetr family transcriptional regulator</fullName>
    </submittedName>
</protein>
<sequence>MTQSAIDVSTASGRPTRRSLAKAERRRDLLRAAAHLIAERGFPGVRLEDLGAAVGISGPAVYRHFPNKDALLVEILVEISRRLLAGGTQVAETNPEPRGALEGLVDFHLDFALGEPDLIRVQDREFASLPDEAQREVRVTQRRYVEIWVGVLRRIDPVLPESDARTMAHATFGLINSTPHSADPRSPESTRAVLRRMALSALTATPSAFPADTASPADTARTETA</sequence>
<dbReference type="AlphaFoldDB" id="A0A379M3F8"/>
<dbReference type="GO" id="GO:0003700">
    <property type="term" value="F:DNA-binding transcription factor activity"/>
    <property type="evidence" value="ECO:0007669"/>
    <property type="project" value="TreeGrafter"/>
</dbReference>
<evidence type="ECO:0000256" key="2">
    <source>
        <dbReference type="PROSITE-ProRule" id="PRU00335"/>
    </source>
</evidence>
<feature type="region of interest" description="Disordered" evidence="3">
    <location>
        <begin position="1"/>
        <end position="22"/>
    </location>
</feature>
<keyword evidence="1 2" id="KW-0238">DNA-binding</keyword>
<dbReference type="PRINTS" id="PR00455">
    <property type="entry name" value="HTHTETR"/>
</dbReference>
<proteinExistence type="predicted"/>
<organism evidence="5 6">
    <name type="scientific">Rhodococcus gordoniae</name>
    <dbReference type="NCBI Taxonomy" id="223392"/>
    <lineage>
        <taxon>Bacteria</taxon>
        <taxon>Bacillati</taxon>
        <taxon>Actinomycetota</taxon>
        <taxon>Actinomycetes</taxon>
        <taxon>Mycobacteriales</taxon>
        <taxon>Nocardiaceae</taxon>
        <taxon>Rhodococcus</taxon>
    </lineage>
</organism>
<evidence type="ECO:0000313" key="5">
    <source>
        <dbReference type="EMBL" id="SUE15925.1"/>
    </source>
</evidence>
<dbReference type="InterPro" id="IPR050109">
    <property type="entry name" value="HTH-type_TetR-like_transc_reg"/>
</dbReference>
<dbReference type="Gene3D" id="1.10.357.10">
    <property type="entry name" value="Tetracycline Repressor, domain 2"/>
    <property type="match status" value="1"/>
</dbReference>
<feature type="DNA-binding region" description="H-T-H motif" evidence="2">
    <location>
        <begin position="46"/>
        <end position="65"/>
    </location>
</feature>
<dbReference type="RefSeq" id="WP_064062365.1">
    <property type="nucleotide sequence ID" value="NZ_LPZN01000002.1"/>
</dbReference>
<dbReference type="PANTHER" id="PTHR30055">
    <property type="entry name" value="HTH-TYPE TRANSCRIPTIONAL REGULATOR RUTR"/>
    <property type="match status" value="1"/>
</dbReference>
<dbReference type="SUPFAM" id="SSF46689">
    <property type="entry name" value="Homeodomain-like"/>
    <property type="match status" value="1"/>
</dbReference>
<feature type="domain" description="HTH tetR-type" evidence="4">
    <location>
        <begin position="23"/>
        <end position="83"/>
    </location>
</feature>
<dbReference type="InterPro" id="IPR041490">
    <property type="entry name" value="KstR2_TetR_C"/>
</dbReference>
<feature type="region of interest" description="Disordered" evidence="3">
    <location>
        <begin position="205"/>
        <end position="225"/>
    </location>
</feature>
<dbReference type="OrthoDB" id="9179041at2"/>
<dbReference type="EMBL" id="UGVI01000001">
    <property type="protein sequence ID" value="SUE15925.1"/>
    <property type="molecule type" value="Genomic_DNA"/>
</dbReference>
<dbReference type="Proteomes" id="UP000254569">
    <property type="component" value="Unassembled WGS sequence"/>
</dbReference>
<dbReference type="Pfam" id="PF00440">
    <property type="entry name" value="TetR_N"/>
    <property type="match status" value="1"/>
</dbReference>
<dbReference type="SUPFAM" id="SSF48498">
    <property type="entry name" value="Tetracyclin repressor-like, C-terminal domain"/>
    <property type="match status" value="1"/>
</dbReference>
<dbReference type="InterPro" id="IPR009057">
    <property type="entry name" value="Homeodomain-like_sf"/>
</dbReference>
<dbReference type="InterPro" id="IPR036271">
    <property type="entry name" value="Tet_transcr_reg_TetR-rel_C_sf"/>
</dbReference>
<evidence type="ECO:0000256" key="1">
    <source>
        <dbReference type="ARBA" id="ARBA00023125"/>
    </source>
</evidence>
<evidence type="ECO:0000313" key="6">
    <source>
        <dbReference type="Proteomes" id="UP000254569"/>
    </source>
</evidence>
<gene>
    <name evidence="5" type="primary">kstR2_8</name>
    <name evidence="5" type="ORF">NCTC13296_02789</name>
</gene>
<dbReference type="InterPro" id="IPR001647">
    <property type="entry name" value="HTH_TetR"/>
</dbReference>
<feature type="compositionally biased region" description="Polar residues" evidence="3">
    <location>
        <begin position="1"/>
        <end position="13"/>
    </location>
</feature>
<keyword evidence="6" id="KW-1185">Reference proteome</keyword>
<name>A0A379M3F8_9NOCA</name>
<dbReference type="PANTHER" id="PTHR30055:SF237">
    <property type="entry name" value="TRANSCRIPTIONAL REPRESSOR MCE3R"/>
    <property type="match status" value="1"/>
</dbReference>
<dbReference type="GO" id="GO:0000976">
    <property type="term" value="F:transcription cis-regulatory region binding"/>
    <property type="evidence" value="ECO:0007669"/>
    <property type="project" value="TreeGrafter"/>
</dbReference>
<dbReference type="Gene3D" id="1.10.10.60">
    <property type="entry name" value="Homeodomain-like"/>
    <property type="match status" value="1"/>
</dbReference>
<reference evidence="5 6" key="1">
    <citation type="submission" date="2018-06" db="EMBL/GenBank/DDBJ databases">
        <authorList>
            <consortium name="Pathogen Informatics"/>
            <person name="Doyle S."/>
        </authorList>
    </citation>
    <scope>NUCLEOTIDE SEQUENCE [LARGE SCALE GENOMIC DNA]</scope>
    <source>
        <strain evidence="5 6">NCTC13296</strain>
    </source>
</reference>
<evidence type="ECO:0000259" key="4">
    <source>
        <dbReference type="PROSITE" id="PS50977"/>
    </source>
</evidence>
<dbReference type="PROSITE" id="PS50977">
    <property type="entry name" value="HTH_TETR_2"/>
    <property type="match status" value="1"/>
</dbReference>